<reference evidence="1 2" key="1">
    <citation type="journal article" date="2023" name="Plants (Basel)">
        <title>Bridging the Gap: Combining Genomics and Transcriptomics Approaches to Understand Stylosanthes scabra, an Orphan Legume from the Brazilian Caatinga.</title>
        <authorList>
            <person name="Ferreira-Neto J.R.C."/>
            <person name="da Silva M.D."/>
            <person name="Binneck E."/>
            <person name="de Melo N.F."/>
            <person name="da Silva R.H."/>
            <person name="de Melo A.L.T.M."/>
            <person name="Pandolfi V."/>
            <person name="Bustamante F.O."/>
            <person name="Brasileiro-Vidal A.C."/>
            <person name="Benko-Iseppon A.M."/>
        </authorList>
    </citation>
    <scope>NUCLEOTIDE SEQUENCE [LARGE SCALE GENOMIC DNA]</scope>
    <source>
        <tissue evidence="1">Leaves</tissue>
    </source>
</reference>
<comment type="caution">
    <text evidence="1">The sequence shown here is derived from an EMBL/GenBank/DDBJ whole genome shotgun (WGS) entry which is preliminary data.</text>
</comment>
<name>A0ABU6QLM9_9FABA</name>
<proteinExistence type="predicted"/>
<sequence length="164" mass="18324">MGEMPTCHACSHFAIARGELGSGKAVPHISNAKNEMGHAKKPASTSPIIVASWPCLLWLGRVGKTRGILQLFLMWHALGTSEAWSSYILRGPEQSQAQRLLPSIRVLEPYGILVDVFLSNSPDPLMDARRQLIEPYLRHSGFYYASRIKSFQYDNPLISAFVER</sequence>
<evidence type="ECO:0000313" key="2">
    <source>
        <dbReference type="Proteomes" id="UP001341840"/>
    </source>
</evidence>
<keyword evidence="2" id="KW-1185">Reference proteome</keyword>
<dbReference type="EMBL" id="JASCZI010000485">
    <property type="protein sequence ID" value="MED6112054.1"/>
    <property type="molecule type" value="Genomic_DNA"/>
</dbReference>
<dbReference type="Proteomes" id="UP001341840">
    <property type="component" value="Unassembled WGS sequence"/>
</dbReference>
<accession>A0ABU6QLM9</accession>
<gene>
    <name evidence="1" type="ORF">PIB30_058161</name>
</gene>
<organism evidence="1 2">
    <name type="scientific">Stylosanthes scabra</name>
    <dbReference type="NCBI Taxonomy" id="79078"/>
    <lineage>
        <taxon>Eukaryota</taxon>
        <taxon>Viridiplantae</taxon>
        <taxon>Streptophyta</taxon>
        <taxon>Embryophyta</taxon>
        <taxon>Tracheophyta</taxon>
        <taxon>Spermatophyta</taxon>
        <taxon>Magnoliopsida</taxon>
        <taxon>eudicotyledons</taxon>
        <taxon>Gunneridae</taxon>
        <taxon>Pentapetalae</taxon>
        <taxon>rosids</taxon>
        <taxon>fabids</taxon>
        <taxon>Fabales</taxon>
        <taxon>Fabaceae</taxon>
        <taxon>Papilionoideae</taxon>
        <taxon>50 kb inversion clade</taxon>
        <taxon>dalbergioids sensu lato</taxon>
        <taxon>Dalbergieae</taxon>
        <taxon>Pterocarpus clade</taxon>
        <taxon>Stylosanthes</taxon>
    </lineage>
</organism>
<evidence type="ECO:0000313" key="1">
    <source>
        <dbReference type="EMBL" id="MED6112054.1"/>
    </source>
</evidence>
<protein>
    <submittedName>
        <fullName evidence="1">Uncharacterized protein</fullName>
    </submittedName>
</protein>